<evidence type="ECO:0000313" key="2">
    <source>
        <dbReference type="Proteomes" id="UP000294850"/>
    </source>
</evidence>
<sequence>MTNNYLSSPITDQNGVLEGYFSFITLDYRNDNMNPEIFEKLDAIYEEPEALKFYYKIVFSMCLKLIVLHKYENGELTQEEFERQSEKPSEKSLMEPYGLSYLQYRALKEAKGTGPHMLTLKRTVDRLGYSFDKILYSEKVIKVVTDELEKIKNKNRVMNGLGLDLKSKK</sequence>
<evidence type="ECO:0000313" key="1">
    <source>
        <dbReference type="EMBL" id="TDE09816.1"/>
    </source>
</evidence>
<dbReference type="Proteomes" id="UP000294850">
    <property type="component" value="Unassembled WGS sequence"/>
</dbReference>
<proteinExistence type="predicted"/>
<dbReference type="AlphaFoldDB" id="A0A4R5D8K1"/>
<gene>
    <name evidence="1" type="ORF">E0F88_29950</name>
</gene>
<dbReference type="OrthoDB" id="947360at2"/>
<dbReference type="EMBL" id="SMFL01000018">
    <property type="protein sequence ID" value="TDE09816.1"/>
    <property type="molecule type" value="Genomic_DNA"/>
</dbReference>
<accession>A0A4R5D8K1</accession>
<name>A0A4R5D8K1_9BACT</name>
<protein>
    <submittedName>
        <fullName evidence="1">Uncharacterized protein</fullName>
    </submittedName>
</protein>
<keyword evidence="2" id="KW-1185">Reference proteome</keyword>
<organism evidence="1 2">
    <name type="scientific">Dyadobacter psychrotolerans</name>
    <dbReference type="NCBI Taxonomy" id="2541721"/>
    <lineage>
        <taxon>Bacteria</taxon>
        <taxon>Pseudomonadati</taxon>
        <taxon>Bacteroidota</taxon>
        <taxon>Cytophagia</taxon>
        <taxon>Cytophagales</taxon>
        <taxon>Spirosomataceae</taxon>
        <taxon>Dyadobacter</taxon>
    </lineage>
</organism>
<comment type="caution">
    <text evidence="1">The sequence shown here is derived from an EMBL/GenBank/DDBJ whole genome shotgun (WGS) entry which is preliminary data.</text>
</comment>
<reference evidence="1 2" key="1">
    <citation type="submission" date="2019-03" db="EMBL/GenBank/DDBJ databases">
        <title>Dyadobacter AR-3-6 sp. nov., isolated from arctic soil.</title>
        <authorList>
            <person name="Chaudhary D.K."/>
        </authorList>
    </citation>
    <scope>NUCLEOTIDE SEQUENCE [LARGE SCALE GENOMIC DNA]</scope>
    <source>
        <strain evidence="1 2">AR-3-6</strain>
    </source>
</reference>
<dbReference type="RefSeq" id="WP_131962019.1">
    <property type="nucleotide sequence ID" value="NZ_SMFL01000018.1"/>
</dbReference>